<sequence length="72" mass="7954">MKKGDEIIITCGERIVPGEIVMISDNQVSAIISFEALLEGHAGLMPIVRHDKERCAYRSIIDGTEVTLRVKS</sequence>
<dbReference type="AlphaFoldDB" id="A0A1M5I9J1"/>
<reference evidence="1 2" key="1">
    <citation type="submission" date="2016-11" db="EMBL/GenBank/DDBJ databases">
        <authorList>
            <person name="Jaros S."/>
            <person name="Januszkiewicz K."/>
            <person name="Wedrychowicz H."/>
        </authorList>
    </citation>
    <scope>NUCLEOTIDE SEQUENCE [LARGE SCALE GENOMIC DNA]</scope>
    <source>
        <strain evidence="1 2">GAS242</strain>
    </source>
</reference>
<gene>
    <name evidence="1" type="ORF">SAMN05444169_1399</name>
</gene>
<dbReference type="RefSeq" id="WP_079565330.1">
    <property type="nucleotide sequence ID" value="NZ_LT670818.1"/>
</dbReference>
<name>A0A1M5I9J1_9BRAD</name>
<dbReference type="EMBL" id="LT670818">
    <property type="protein sequence ID" value="SHG24922.1"/>
    <property type="molecule type" value="Genomic_DNA"/>
</dbReference>
<proteinExistence type="predicted"/>
<accession>A0A1M5I9J1</accession>
<organism evidence="1 2">
    <name type="scientific">Bradyrhizobium erythrophlei</name>
    <dbReference type="NCBI Taxonomy" id="1437360"/>
    <lineage>
        <taxon>Bacteria</taxon>
        <taxon>Pseudomonadati</taxon>
        <taxon>Pseudomonadota</taxon>
        <taxon>Alphaproteobacteria</taxon>
        <taxon>Hyphomicrobiales</taxon>
        <taxon>Nitrobacteraceae</taxon>
        <taxon>Bradyrhizobium</taxon>
    </lineage>
</organism>
<evidence type="ECO:0000313" key="2">
    <source>
        <dbReference type="Proteomes" id="UP000190675"/>
    </source>
</evidence>
<dbReference type="Proteomes" id="UP000190675">
    <property type="component" value="Chromosome I"/>
</dbReference>
<protein>
    <submittedName>
        <fullName evidence="1">Uncharacterized protein</fullName>
    </submittedName>
</protein>
<evidence type="ECO:0000313" key="1">
    <source>
        <dbReference type="EMBL" id="SHG24922.1"/>
    </source>
</evidence>